<evidence type="ECO:0000313" key="5">
    <source>
        <dbReference type="Proteomes" id="UP001153620"/>
    </source>
</evidence>
<dbReference type="InterPro" id="IPR042237">
    <property type="entry name" value="PTRHD1"/>
</dbReference>
<keyword evidence="2" id="KW-0378">Hydrolase</keyword>
<accession>A0A9N9RW34</accession>
<dbReference type="AlphaFoldDB" id="A0A9N9RW34"/>
<dbReference type="Pfam" id="PF01981">
    <property type="entry name" value="PTH2"/>
    <property type="match status" value="1"/>
</dbReference>
<dbReference type="EMBL" id="OU895878">
    <property type="protein sequence ID" value="CAG9804465.1"/>
    <property type="molecule type" value="Genomic_DNA"/>
</dbReference>
<evidence type="ECO:0000256" key="1">
    <source>
        <dbReference type="ARBA" id="ARBA00013260"/>
    </source>
</evidence>
<dbReference type="Gene3D" id="3.40.1490.10">
    <property type="entry name" value="Bit1"/>
    <property type="match status" value="1"/>
</dbReference>
<evidence type="ECO:0000313" key="4">
    <source>
        <dbReference type="EMBL" id="CAG9804465.1"/>
    </source>
</evidence>
<dbReference type="InterPro" id="IPR023476">
    <property type="entry name" value="Pep_tRNA_hydro_II_dom_sf"/>
</dbReference>
<dbReference type="SUPFAM" id="SSF102462">
    <property type="entry name" value="Peptidyl-tRNA hydrolase II"/>
    <property type="match status" value="1"/>
</dbReference>
<dbReference type="EC" id="3.1.1.29" evidence="1"/>
<evidence type="ECO:0000256" key="2">
    <source>
        <dbReference type="ARBA" id="ARBA00022801"/>
    </source>
</evidence>
<dbReference type="OrthoDB" id="201213at2759"/>
<dbReference type="InterPro" id="IPR002833">
    <property type="entry name" value="PTH2"/>
</dbReference>
<evidence type="ECO:0000256" key="3">
    <source>
        <dbReference type="ARBA" id="ARBA00048707"/>
    </source>
</evidence>
<comment type="catalytic activity">
    <reaction evidence="3">
        <text>an N-acyl-L-alpha-aminoacyl-tRNA + H2O = an N-acyl-L-amino acid + a tRNA + H(+)</text>
        <dbReference type="Rhea" id="RHEA:54448"/>
        <dbReference type="Rhea" id="RHEA-COMP:10123"/>
        <dbReference type="Rhea" id="RHEA-COMP:13883"/>
        <dbReference type="ChEBI" id="CHEBI:15377"/>
        <dbReference type="ChEBI" id="CHEBI:15378"/>
        <dbReference type="ChEBI" id="CHEBI:59874"/>
        <dbReference type="ChEBI" id="CHEBI:78442"/>
        <dbReference type="ChEBI" id="CHEBI:138191"/>
        <dbReference type="EC" id="3.1.1.29"/>
    </reaction>
</comment>
<reference evidence="4" key="1">
    <citation type="submission" date="2022-01" db="EMBL/GenBank/DDBJ databases">
        <authorList>
            <person name="King R."/>
        </authorList>
    </citation>
    <scope>NUCLEOTIDE SEQUENCE</scope>
</reference>
<dbReference type="PANTHER" id="PTHR46194:SF1">
    <property type="entry name" value="PEPTIDYL-TRNA HYDROLASE PTRHD1-RELATED"/>
    <property type="match status" value="1"/>
</dbReference>
<organism evidence="4 5">
    <name type="scientific">Chironomus riparius</name>
    <dbReference type="NCBI Taxonomy" id="315576"/>
    <lineage>
        <taxon>Eukaryota</taxon>
        <taxon>Metazoa</taxon>
        <taxon>Ecdysozoa</taxon>
        <taxon>Arthropoda</taxon>
        <taxon>Hexapoda</taxon>
        <taxon>Insecta</taxon>
        <taxon>Pterygota</taxon>
        <taxon>Neoptera</taxon>
        <taxon>Endopterygota</taxon>
        <taxon>Diptera</taxon>
        <taxon>Nematocera</taxon>
        <taxon>Chironomoidea</taxon>
        <taxon>Chironomidae</taxon>
        <taxon>Chironominae</taxon>
        <taxon>Chironomus</taxon>
    </lineage>
</organism>
<protein>
    <recommendedName>
        <fullName evidence="1">peptidyl-tRNA hydrolase</fullName>
        <ecNumber evidence="1">3.1.1.29</ecNumber>
    </recommendedName>
</protein>
<reference evidence="4" key="2">
    <citation type="submission" date="2022-10" db="EMBL/GenBank/DDBJ databases">
        <authorList>
            <consortium name="ENA_rothamsted_submissions"/>
            <consortium name="culmorum"/>
            <person name="King R."/>
        </authorList>
    </citation>
    <scope>NUCLEOTIDE SEQUENCE</scope>
</reference>
<sequence length="119" mass="13780">MTLIQYIIIRKDLIKVLKWNLGAIIANSCHAVAAINELTKDDTLTRSYLSEENLDRMHKCVLGIDNEEALIDLHSKLESAGIVHKMWIEQPENLAVCMALKPYEKNHIQDYFKDLKLFR</sequence>
<dbReference type="GO" id="GO:0004045">
    <property type="term" value="F:peptidyl-tRNA hydrolase activity"/>
    <property type="evidence" value="ECO:0007669"/>
    <property type="project" value="UniProtKB-EC"/>
</dbReference>
<name>A0A9N9RW34_9DIPT</name>
<keyword evidence="5" id="KW-1185">Reference proteome</keyword>
<proteinExistence type="predicted"/>
<dbReference type="PANTHER" id="PTHR46194">
    <property type="entry name" value="PEPTIDYL-TRNA HYDROLASE PTRHD1-RELATED"/>
    <property type="match status" value="1"/>
</dbReference>
<dbReference type="Proteomes" id="UP001153620">
    <property type="component" value="Chromosome 2"/>
</dbReference>
<gene>
    <name evidence="4" type="ORF">CHIRRI_LOCUS7348</name>
</gene>